<evidence type="ECO:0000256" key="4">
    <source>
        <dbReference type="ARBA" id="ARBA00022741"/>
    </source>
</evidence>
<evidence type="ECO:0000313" key="12">
    <source>
        <dbReference type="Proteomes" id="UP000708148"/>
    </source>
</evidence>
<keyword evidence="12" id="KW-1185">Reference proteome</keyword>
<feature type="domain" description="ABC transmembrane type-1" evidence="10">
    <location>
        <begin position="42"/>
        <end position="327"/>
    </location>
</feature>
<dbReference type="OrthoDB" id="422637at2759"/>
<dbReference type="PROSITE" id="PS50893">
    <property type="entry name" value="ABC_TRANSPORTER_2"/>
    <property type="match status" value="1"/>
</dbReference>
<evidence type="ECO:0000256" key="6">
    <source>
        <dbReference type="ARBA" id="ARBA00022989"/>
    </source>
</evidence>
<feature type="transmembrane region" description="Helical" evidence="8">
    <location>
        <begin position="185"/>
        <end position="203"/>
    </location>
</feature>
<reference evidence="11" key="1">
    <citation type="submission" date="2020-12" db="EMBL/GenBank/DDBJ databases">
        <authorList>
            <person name="Iha C."/>
        </authorList>
    </citation>
    <scope>NUCLEOTIDE SEQUENCE</scope>
</reference>
<evidence type="ECO:0000256" key="1">
    <source>
        <dbReference type="ARBA" id="ARBA00008575"/>
    </source>
</evidence>
<evidence type="ECO:0000259" key="10">
    <source>
        <dbReference type="PROSITE" id="PS50929"/>
    </source>
</evidence>
<keyword evidence="2" id="KW-0813">Transport</keyword>
<dbReference type="Pfam" id="PF00005">
    <property type="entry name" value="ABC_tran"/>
    <property type="match status" value="1"/>
</dbReference>
<dbReference type="Proteomes" id="UP000708148">
    <property type="component" value="Unassembled WGS sequence"/>
</dbReference>
<dbReference type="InterPro" id="IPR003439">
    <property type="entry name" value="ABC_transporter-like_ATP-bd"/>
</dbReference>
<dbReference type="EMBL" id="CAJHUC010001862">
    <property type="protein sequence ID" value="CAD7702533.1"/>
    <property type="molecule type" value="Genomic_DNA"/>
</dbReference>
<dbReference type="InterPro" id="IPR003593">
    <property type="entry name" value="AAA+_ATPase"/>
</dbReference>
<evidence type="ECO:0000256" key="3">
    <source>
        <dbReference type="ARBA" id="ARBA00022692"/>
    </source>
</evidence>
<protein>
    <submittedName>
        <fullName evidence="11">Uncharacterized protein</fullName>
    </submittedName>
</protein>
<dbReference type="PROSITE" id="PS50929">
    <property type="entry name" value="ABC_TM1F"/>
    <property type="match status" value="1"/>
</dbReference>
<organism evidence="11 12">
    <name type="scientific">Ostreobium quekettii</name>
    <dbReference type="NCBI Taxonomy" id="121088"/>
    <lineage>
        <taxon>Eukaryota</taxon>
        <taxon>Viridiplantae</taxon>
        <taxon>Chlorophyta</taxon>
        <taxon>core chlorophytes</taxon>
        <taxon>Ulvophyceae</taxon>
        <taxon>TCBD clade</taxon>
        <taxon>Bryopsidales</taxon>
        <taxon>Ostreobineae</taxon>
        <taxon>Ostreobiaceae</taxon>
        <taxon>Ostreobium</taxon>
    </lineage>
</organism>
<keyword evidence="5" id="KW-0067">ATP-binding</keyword>
<evidence type="ECO:0000313" key="11">
    <source>
        <dbReference type="EMBL" id="CAD7702533.1"/>
    </source>
</evidence>
<sequence length="600" mass="66468">MGEWEGPSPTPQTFAAILPKWWKVAKLWFYGDDKLLARGYLIAAVVLSLLYTWLLVTISYAQRNFSTAMSEKRVAEFYQAVWMFVLIIAIAAPLFAFVNFVEGRLALAWRIFLVKKMVRGYFANRAFFTLNQYGVVVDNPDQRICDDIASFVASSVMLATEVLRKIMSCVAFAGVLWSISPSLVVYLFLYAGAGTWFTTWVFGKPLMSLNFRLLQKEGDLRFSLVRVRENNESIAFYKGEGREKSIVSDRFDKVVFTKISKINWAAGLGLWSNVYSYSTILVPSLFTAPLYFAGMIEFGVISQASYAFGRIEAALGAIVANFQEISGLAAQTERLAVMMDVLEDIEREGDANAAGRQGQHIVHLESQSPVVLQLEGLTFSTPGDKQYICDNQDVTLLQGEKLLIVGPTGCGKSSLLRAISGLWSRGKGTIRTPDVSSMFFLPQKPYMPLGTLRDQLLFPTSAWGSGHDEANLSDAKLLALLRTVRLPGLADRVGGLDVEMDWSQVLSLGEQQRVAFLRLLLHRASLAFLDEATSALDINTEAALYEALNVAVGSYVSVGHRPQLVKYHTHVLEFVGNGSWLKYPASEFDARSQYGKGGAG</sequence>
<keyword evidence="3 8" id="KW-0812">Transmembrane</keyword>
<keyword evidence="4" id="KW-0547">Nucleotide-binding</keyword>
<evidence type="ECO:0000256" key="5">
    <source>
        <dbReference type="ARBA" id="ARBA00022840"/>
    </source>
</evidence>
<keyword evidence="7 8" id="KW-0472">Membrane</keyword>
<dbReference type="Gene3D" id="3.40.50.300">
    <property type="entry name" value="P-loop containing nucleotide triphosphate hydrolases"/>
    <property type="match status" value="1"/>
</dbReference>
<dbReference type="SUPFAM" id="SSF52540">
    <property type="entry name" value="P-loop containing nucleoside triphosphate hydrolases"/>
    <property type="match status" value="1"/>
</dbReference>
<dbReference type="InterPro" id="IPR050835">
    <property type="entry name" value="ABC_transporter_sub-D"/>
</dbReference>
<feature type="transmembrane region" description="Helical" evidence="8">
    <location>
        <begin position="40"/>
        <end position="61"/>
    </location>
</feature>
<dbReference type="InterPro" id="IPR017871">
    <property type="entry name" value="ABC_transporter-like_CS"/>
</dbReference>
<dbReference type="SMART" id="SM00382">
    <property type="entry name" value="AAA"/>
    <property type="match status" value="1"/>
</dbReference>
<comment type="similarity">
    <text evidence="1">Belongs to the ABC transporter superfamily. ABCD family. Peroxisomal fatty acyl CoA transporter (TC 3.A.1.203) subfamily.</text>
</comment>
<accession>A0A8S1JAT4</accession>
<dbReference type="GO" id="GO:0016887">
    <property type="term" value="F:ATP hydrolysis activity"/>
    <property type="evidence" value="ECO:0007669"/>
    <property type="project" value="InterPro"/>
</dbReference>
<dbReference type="AlphaFoldDB" id="A0A8S1JAT4"/>
<name>A0A8S1JAT4_9CHLO</name>
<dbReference type="Pfam" id="PF06472">
    <property type="entry name" value="ABC_membrane_2"/>
    <property type="match status" value="1"/>
</dbReference>
<evidence type="ECO:0000256" key="2">
    <source>
        <dbReference type="ARBA" id="ARBA00022448"/>
    </source>
</evidence>
<dbReference type="CDD" id="cd03223">
    <property type="entry name" value="ABCD_peroxisomal_ALDP"/>
    <property type="match status" value="1"/>
</dbReference>
<feature type="domain" description="ABC transporter" evidence="9">
    <location>
        <begin position="372"/>
        <end position="600"/>
    </location>
</feature>
<dbReference type="Gene3D" id="1.20.1560.10">
    <property type="entry name" value="ABC transporter type 1, transmembrane domain"/>
    <property type="match status" value="1"/>
</dbReference>
<dbReference type="GO" id="GO:0016020">
    <property type="term" value="C:membrane"/>
    <property type="evidence" value="ECO:0007669"/>
    <property type="project" value="InterPro"/>
</dbReference>
<gene>
    <name evidence="11" type="ORF">OSTQU699_LOCUS7890</name>
</gene>
<dbReference type="GO" id="GO:0005524">
    <property type="term" value="F:ATP binding"/>
    <property type="evidence" value="ECO:0007669"/>
    <property type="project" value="UniProtKB-KW"/>
</dbReference>
<dbReference type="InterPro" id="IPR036640">
    <property type="entry name" value="ABC1_TM_sf"/>
</dbReference>
<dbReference type="PROSITE" id="PS00211">
    <property type="entry name" value="ABC_TRANSPORTER_1"/>
    <property type="match status" value="1"/>
</dbReference>
<dbReference type="InterPro" id="IPR027417">
    <property type="entry name" value="P-loop_NTPase"/>
</dbReference>
<dbReference type="SUPFAM" id="SSF90123">
    <property type="entry name" value="ABC transporter transmembrane region"/>
    <property type="match status" value="1"/>
</dbReference>
<dbReference type="PANTHER" id="PTHR11384">
    <property type="entry name" value="ATP-BINDING CASSETTE, SUB-FAMILY D MEMBER"/>
    <property type="match status" value="1"/>
</dbReference>
<dbReference type="GO" id="GO:0140359">
    <property type="term" value="F:ABC-type transporter activity"/>
    <property type="evidence" value="ECO:0007669"/>
    <property type="project" value="InterPro"/>
</dbReference>
<dbReference type="InterPro" id="IPR011527">
    <property type="entry name" value="ABC1_TM_dom"/>
</dbReference>
<comment type="caution">
    <text evidence="11">The sequence shown here is derived from an EMBL/GenBank/DDBJ whole genome shotgun (WGS) entry which is preliminary data.</text>
</comment>
<evidence type="ECO:0000256" key="8">
    <source>
        <dbReference type="SAM" id="Phobius"/>
    </source>
</evidence>
<evidence type="ECO:0000256" key="7">
    <source>
        <dbReference type="ARBA" id="ARBA00023136"/>
    </source>
</evidence>
<proteinExistence type="inferred from homology"/>
<feature type="transmembrane region" description="Helical" evidence="8">
    <location>
        <begin position="81"/>
        <end position="101"/>
    </location>
</feature>
<dbReference type="PANTHER" id="PTHR11384:SF55">
    <property type="entry name" value="ATP-BINDING CASSETTE TRANSPORTER"/>
    <property type="match status" value="1"/>
</dbReference>
<evidence type="ECO:0000259" key="9">
    <source>
        <dbReference type="PROSITE" id="PS50893"/>
    </source>
</evidence>
<keyword evidence="6 8" id="KW-1133">Transmembrane helix</keyword>